<proteinExistence type="predicted"/>
<reference evidence="1 2" key="1">
    <citation type="submission" date="2015-02" db="EMBL/GenBank/DDBJ databases">
        <title>Evolution of B. cereus sensu lato: Distribution, horizontal transfer and duplication of chromosomal virulence genes.</title>
        <authorList>
            <person name="Boehm M.-E."/>
            <person name="Huptas C."/>
            <person name="Krey V.M."/>
            <person name="Scherer S."/>
        </authorList>
    </citation>
    <scope>NUCLEOTIDE SEQUENCE [LARGE SCALE GENOMIC DNA]</scope>
    <source>
        <strain evidence="1 2">#17</strain>
    </source>
</reference>
<dbReference type="EMBL" id="JYFW01000044">
    <property type="protein sequence ID" value="KMP12898.1"/>
    <property type="molecule type" value="Genomic_DNA"/>
</dbReference>
<comment type="caution">
    <text evidence="1">The sequence shown here is derived from an EMBL/GenBank/DDBJ whole genome shotgun (WGS) entry which is preliminary data.</text>
</comment>
<dbReference type="GeneID" id="92800209"/>
<dbReference type="RefSeq" id="WP_011167263.1">
    <property type="nucleotide sequence ID" value="NC_010924.1"/>
</dbReference>
<name>A0A9X0G206_BACCE</name>
<evidence type="ECO:0000313" key="2">
    <source>
        <dbReference type="Proteomes" id="UP000036243"/>
    </source>
</evidence>
<evidence type="ECO:0000313" key="1">
    <source>
        <dbReference type="EMBL" id="KMP12898.1"/>
    </source>
</evidence>
<dbReference type="Proteomes" id="UP000036243">
    <property type="component" value="Unassembled WGS sequence"/>
</dbReference>
<sequence>MFIVGLLFQCEDCGKENNISDIKGTCGNCDNNKMKNFKVIITSGELRGMSGMYTLSKAKEILESALNKEKILIIDPKSNINMIFIQK</sequence>
<organism evidence="1 2">
    <name type="scientific">Bacillus cereus</name>
    <dbReference type="NCBI Taxonomy" id="1396"/>
    <lineage>
        <taxon>Bacteria</taxon>
        <taxon>Bacillati</taxon>
        <taxon>Bacillota</taxon>
        <taxon>Bacilli</taxon>
        <taxon>Bacillales</taxon>
        <taxon>Bacillaceae</taxon>
        <taxon>Bacillus</taxon>
        <taxon>Bacillus cereus group</taxon>
    </lineage>
</organism>
<accession>A0A9X0G206</accession>
<protein>
    <submittedName>
        <fullName evidence="1">Uncharacterized protein</fullName>
    </submittedName>
</protein>
<dbReference type="AlphaFoldDB" id="A0A9X0G206"/>
<gene>
    <name evidence="1" type="ORF">TQ94_28975</name>
</gene>